<proteinExistence type="predicted"/>
<gene>
    <name evidence="1" type="ORF">TorRG33x02_174680</name>
</gene>
<dbReference type="Proteomes" id="UP000237000">
    <property type="component" value="Unassembled WGS sequence"/>
</dbReference>
<keyword evidence="2" id="KW-1185">Reference proteome</keyword>
<dbReference type="InParanoid" id="A0A2P5EMD7"/>
<dbReference type="EMBL" id="JXTC01000127">
    <property type="protein sequence ID" value="PON86738.1"/>
    <property type="molecule type" value="Genomic_DNA"/>
</dbReference>
<protein>
    <submittedName>
        <fullName evidence="1">Uncharacterized protein</fullName>
    </submittedName>
</protein>
<accession>A0A2P5EMD7</accession>
<evidence type="ECO:0000313" key="2">
    <source>
        <dbReference type="Proteomes" id="UP000237000"/>
    </source>
</evidence>
<dbReference type="AlphaFoldDB" id="A0A2P5EMD7"/>
<sequence>RVEASKRYLNEKIWSKINTRNWRHGAIVATVAPKSQEVGVAVLIPPGSWCHSANSWHHSAIPWCASAVTWKEWHRGATLRHRGISS</sequence>
<organism evidence="1 2">
    <name type="scientific">Trema orientale</name>
    <name type="common">Charcoal tree</name>
    <name type="synonym">Celtis orientalis</name>
    <dbReference type="NCBI Taxonomy" id="63057"/>
    <lineage>
        <taxon>Eukaryota</taxon>
        <taxon>Viridiplantae</taxon>
        <taxon>Streptophyta</taxon>
        <taxon>Embryophyta</taxon>
        <taxon>Tracheophyta</taxon>
        <taxon>Spermatophyta</taxon>
        <taxon>Magnoliopsida</taxon>
        <taxon>eudicotyledons</taxon>
        <taxon>Gunneridae</taxon>
        <taxon>Pentapetalae</taxon>
        <taxon>rosids</taxon>
        <taxon>fabids</taxon>
        <taxon>Rosales</taxon>
        <taxon>Cannabaceae</taxon>
        <taxon>Trema</taxon>
    </lineage>
</organism>
<comment type="caution">
    <text evidence="1">The sequence shown here is derived from an EMBL/GenBank/DDBJ whole genome shotgun (WGS) entry which is preliminary data.</text>
</comment>
<evidence type="ECO:0000313" key="1">
    <source>
        <dbReference type="EMBL" id="PON86738.1"/>
    </source>
</evidence>
<feature type="non-terminal residue" evidence="1">
    <location>
        <position position="1"/>
    </location>
</feature>
<name>A0A2P5EMD7_TREOI</name>
<reference evidence="2" key="1">
    <citation type="submission" date="2016-06" db="EMBL/GenBank/DDBJ databases">
        <title>Parallel loss of symbiosis genes in relatives of nitrogen-fixing non-legume Parasponia.</title>
        <authorList>
            <person name="Van Velzen R."/>
            <person name="Holmer R."/>
            <person name="Bu F."/>
            <person name="Rutten L."/>
            <person name="Van Zeijl A."/>
            <person name="Liu W."/>
            <person name="Santuari L."/>
            <person name="Cao Q."/>
            <person name="Sharma T."/>
            <person name="Shen D."/>
            <person name="Roswanjaya Y."/>
            <person name="Wardhani T."/>
            <person name="Kalhor M.S."/>
            <person name="Jansen J."/>
            <person name="Van den Hoogen J."/>
            <person name="Gungor B."/>
            <person name="Hartog M."/>
            <person name="Hontelez J."/>
            <person name="Verver J."/>
            <person name="Yang W.-C."/>
            <person name="Schijlen E."/>
            <person name="Repin R."/>
            <person name="Schilthuizen M."/>
            <person name="Schranz E."/>
            <person name="Heidstra R."/>
            <person name="Miyata K."/>
            <person name="Fedorova E."/>
            <person name="Kohlen W."/>
            <person name="Bisseling T."/>
            <person name="Smit S."/>
            <person name="Geurts R."/>
        </authorList>
    </citation>
    <scope>NUCLEOTIDE SEQUENCE [LARGE SCALE GENOMIC DNA]</scope>
    <source>
        <strain evidence="2">cv. RG33-2</strain>
    </source>
</reference>